<feature type="transmembrane region" description="Helical" evidence="1">
    <location>
        <begin position="21"/>
        <end position="40"/>
    </location>
</feature>
<dbReference type="RefSeq" id="NP_507021.1">
    <property type="nucleotide sequence ID" value="NM_074620.1"/>
</dbReference>
<evidence type="ECO:0000256" key="1">
    <source>
        <dbReference type="SAM" id="Phobius"/>
    </source>
</evidence>
<keyword evidence="1" id="KW-0472">Membrane</keyword>
<dbReference type="eggNOG" id="ENOG502TFVT">
    <property type="taxonomic scope" value="Eukaryota"/>
</dbReference>
<dbReference type="PANTHER" id="PTHR22943:SF12">
    <property type="entry name" value="SEVEN TM RECEPTOR"/>
    <property type="match status" value="1"/>
</dbReference>
<evidence type="ECO:0000313" key="4">
    <source>
        <dbReference type="WormBase" id="T10C6.1"/>
    </source>
</evidence>
<dbReference type="CTD" id="188372"/>
<dbReference type="InterPro" id="IPR019428">
    <property type="entry name" value="7TM_GPCR_serpentine_rcpt_Str"/>
</dbReference>
<dbReference type="GeneID" id="188372"/>
<dbReference type="HOGENOM" id="CLU_036335_2_0_1"/>
<protein>
    <submittedName>
        <fullName evidence="2">Seven TM Receptor</fullName>
    </submittedName>
</protein>
<dbReference type="GO" id="GO:0042048">
    <property type="term" value="P:olfactory behavior"/>
    <property type="evidence" value="ECO:0000318"/>
    <property type="project" value="GO_Central"/>
</dbReference>
<name>O18080_CAEEL</name>
<feature type="transmembrane region" description="Helical" evidence="1">
    <location>
        <begin position="296"/>
        <end position="314"/>
    </location>
</feature>
<accession>O18080</accession>
<dbReference type="WormBase" id="T10C6.1">
    <property type="protein sequence ID" value="CE16376"/>
    <property type="gene ID" value="WBGene00006263"/>
    <property type="gene designation" value="str-232"/>
</dbReference>
<dbReference type="PaxDb" id="6239-T10C6.1"/>
<dbReference type="OrthoDB" id="5825647at2759"/>
<dbReference type="GO" id="GO:0038022">
    <property type="term" value="F:G protein-coupled olfactory receptor activity"/>
    <property type="evidence" value="ECO:0000318"/>
    <property type="project" value="GO_Central"/>
</dbReference>
<dbReference type="AGR" id="WB:WBGene00006263"/>
<feature type="transmembrane region" description="Helical" evidence="1">
    <location>
        <begin position="95"/>
        <end position="121"/>
    </location>
</feature>
<keyword evidence="3" id="KW-1185">Reference proteome</keyword>
<dbReference type="PIR" id="T24792">
    <property type="entry name" value="T24792"/>
</dbReference>
<sequence>MAELSPFSIDPWMPIIHRMERGFACFGILLNCILLSMIVHRSPSEIGVYKYLMMYITIFELFFGGLEIITVPQFHTMGSQFFVFIVPEIIEMSDFVLQISAMIYCGSFANSLAIFAVLFAYRYQVLSGNTSWTSLNLRNAMFWGTVPLFVGLFWTVSTRIFLGRNTFFDIALSRDPSLAKFQNIRFGFIGSFFYPQLADGTKVINWDSFIGMAFSTCILFGSEYLMLFYAVKSYLLTKTLMQSACSAIYKKLQWQLFYALVSQTFIPILLMQVPMSAIFVSIFFDMSTPTLGHIQTFTISIYLATDALPTMFIIKPYRDKIIYRIQCIASIFKAVLPGQSRTNSSVVEMSSRHIS</sequence>
<proteinExistence type="predicted"/>
<evidence type="ECO:0000313" key="2">
    <source>
        <dbReference type="EMBL" id="CAB07658.1"/>
    </source>
</evidence>
<keyword evidence="1" id="KW-0812">Transmembrane</keyword>
<keyword evidence="1" id="KW-1133">Transmembrane helix</keyword>
<feature type="transmembrane region" description="Helical" evidence="1">
    <location>
        <begin position="141"/>
        <end position="162"/>
    </location>
</feature>
<dbReference type="Pfam" id="PF10326">
    <property type="entry name" value="7TM_GPCR_Str"/>
    <property type="match status" value="1"/>
</dbReference>
<dbReference type="KEGG" id="cel:CELE_T10C6.1"/>
<dbReference type="EMBL" id="BX284605">
    <property type="protein sequence ID" value="CAB07658.1"/>
    <property type="molecule type" value="Genomic_DNA"/>
</dbReference>
<evidence type="ECO:0000313" key="3">
    <source>
        <dbReference type="Proteomes" id="UP000001940"/>
    </source>
</evidence>
<dbReference type="SUPFAM" id="SSF81321">
    <property type="entry name" value="Family A G protein-coupled receptor-like"/>
    <property type="match status" value="1"/>
</dbReference>
<dbReference type="AlphaFoldDB" id="O18080"/>
<dbReference type="GO" id="GO:0005886">
    <property type="term" value="C:plasma membrane"/>
    <property type="evidence" value="ECO:0000318"/>
    <property type="project" value="GO_Central"/>
</dbReference>
<dbReference type="GO" id="GO:0007186">
    <property type="term" value="P:G protein-coupled receptor signaling pathway"/>
    <property type="evidence" value="ECO:0000318"/>
    <property type="project" value="GO_Central"/>
</dbReference>
<gene>
    <name evidence="2 4" type="primary">str-232</name>
    <name evidence="2" type="ORF">CELE_T10C6.1</name>
    <name evidence="4" type="ORF">T10C6.1</name>
</gene>
<reference evidence="2 3" key="1">
    <citation type="journal article" date="1998" name="Science">
        <title>Genome sequence of the nematode C. elegans: a platform for investigating biology.</title>
        <authorList>
            <consortium name="The C. elegans sequencing consortium"/>
            <person name="Sulson J.E."/>
            <person name="Waterston R."/>
        </authorList>
    </citation>
    <scope>NUCLEOTIDE SEQUENCE [LARGE SCALE GENOMIC DNA]</scope>
    <source>
        <strain evidence="2 3">Bristol N2</strain>
    </source>
</reference>
<feature type="transmembrane region" description="Helical" evidence="1">
    <location>
        <begin position="210"/>
        <end position="235"/>
    </location>
</feature>
<dbReference type="InParanoid" id="O18080"/>
<dbReference type="PANTHER" id="PTHR22943">
    <property type="entry name" value="7-TRANSMEMBRANE DOMAIN RECEPTOR C.ELEGANS"/>
    <property type="match status" value="1"/>
</dbReference>
<dbReference type="Proteomes" id="UP000001940">
    <property type="component" value="Chromosome V"/>
</dbReference>
<feature type="transmembrane region" description="Helical" evidence="1">
    <location>
        <begin position="52"/>
        <end position="74"/>
    </location>
</feature>
<dbReference type="SMR" id="O18080"/>
<dbReference type="PhylomeDB" id="O18080"/>
<feature type="transmembrane region" description="Helical" evidence="1">
    <location>
        <begin position="256"/>
        <end position="284"/>
    </location>
</feature>
<keyword evidence="2" id="KW-0675">Receptor</keyword>
<organism evidence="2 3">
    <name type="scientific">Caenorhabditis elegans</name>
    <dbReference type="NCBI Taxonomy" id="6239"/>
    <lineage>
        <taxon>Eukaryota</taxon>
        <taxon>Metazoa</taxon>
        <taxon>Ecdysozoa</taxon>
        <taxon>Nematoda</taxon>
        <taxon>Chromadorea</taxon>
        <taxon>Rhabditida</taxon>
        <taxon>Rhabditina</taxon>
        <taxon>Rhabditomorpha</taxon>
        <taxon>Rhabditoidea</taxon>
        <taxon>Rhabditidae</taxon>
        <taxon>Peloderinae</taxon>
        <taxon>Caenorhabditis</taxon>
    </lineage>
</organism>
<dbReference type="UCSC" id="T10C6.1">
    <property type="organism name" value="c. elegans"/>
</dbReference>